<proteinExistence type="predicted"/>
<organism evidence="1 2">
    <name type="scientific">Streptomyces stramineus</name>
    <dbReference type="NCBI Taxonomy" id="173861"/>
    <lineage>
        <taxon>Bacteria</taxon>
        <taxon>Bacillati</taxon>
        <taxon>Actinomycetota</taxon>
        <taxon>Actinomycetes</taxon>
        <taxon>Kitasatosporales</taxon>
        <taxon>Streptomycetaceae</taxon>
        <taxon>Streptomyces</taxon>
    </lineage>
</organism>
<evidence type="ECO:0000313" key="2">
    <source>
        <dbReference type="Proteomes" id="UP001499895"/>
    </source>
</evidence>
<reference evidence="2" key="1">
    <citation type="journal article" date="2019" name="Int. J. Syst. Evol. Microbiol.">
        <title>The Global Catalogue of Microorganisms (GCM) 10K type strain sequencing project: providing services to taxonomists for standard genome sequencing and annotation.</title>
        <authorList>
            <consortium name="The Broad Institute Genomics Platform"/>
            <consortium name="The Broad Institute Genome Sequencing Center for Infectious Disease"/>
            <person name="Wu L."/>
            <person name="Ma J."/>
        </authorList>
    </citation>
    <scope>NUCLEOTIDE SEQUENCE [LARGE SCALE GENOMIC DNA]</scope>
    <source>
        <strain evidence="2">JCM 10649</strain>
    </source>
</reference>
<name>A0ABP3JEZ6_9ACTN</name>
<comment type="caution">
    <text evidence="1">The sequence shown here is derived from an EMBL/GenBank/DDBJ whole genome shotgun (WGS) entry which is preliminary data.</text>
</comment>
<keyword evidence="2" id="KW-1185">Reference proteome</keyword>
<evidence type="ECO:0000313" key="1">
    <source>
        <dbReference type="EMBL" id="GAA0451376.1"/>
    </source>
</evidence>
<dbReference type="EMBL" id="BAAAHB010000008">
    <property type="protein sequence ID" value="GAA0451376.1"/>
    <property type="molecule type" value="Genomic_DNA"/>
</dbReference>
<accession>A0ABP3JEZ6</accession>
<dbReference type="Proteomes" id="UP001499895">
    <property type="component" value="Unassembled WGS sequence"/>
</dbReference>
<sequence length="64" mass="6650">MAVTFSVLLLLVILAVIFLRSGALRASHAVVCILLGFFLASTSIAPSISHGIATTTRVISGVRP</sequence>
<protein>
    <recommendedName>
        <fullName evidence="3">Secreted protein</fullName>
    </recommendedName>
</protein>
<gene>
    <name evidence="1" type="ORF">GCM10009544_12720</name>
</gene>
<evidence type="ECO:0008006" key="3">
    <source>
        <dbReference type="Google" id="ProtNLM"/>
    </source>
</evidence>
<dbReference type="RefSeq" id="WP_344086916.1">
    <property type="nucleotide sequence ID" value="NZ_BAAAHB010000008.1"/>
</dbReference>